<evidence type="ECO:0000256" key="7">
    <source>
        <dbReference type="ARBA" id="ARBA00023242"/>
    </source>
</evidence>
<evidence type="ECO:0000256" key="4">
    <source>
        <dbReference type="ARBA" id="ARBA00023015"/>
    </source>
</evidence>
<feature type="region of interest" description="Disordered" evidence="8">
    <location>
        <begin position="581"/>
        <end position="601"/>
    </location>
</feature>
<reference evidence="10" key="2">
    <citation type="submission" date="2023-05" db="EMBL/GenBank/DDBJ databases">
        <authorList>
            <consortium name="Lawrence Berkeley National Laboratory"/>
            <person name="Steindorff A."/>
            <person name="Hensen N."/>
            <person name="Bonometti L."/>
            <person name="Westerberg I."/>
            <person name="Brannstrom I.O."/>
            <person name="Guillou S."/>
            <person name="Cros-Aarteil S."/>
            <person name="Calhoun S."/>
            <person name="Haridas S."/>
            <person name="Kuo A."/>
            <person name="Mondo S."/>
            <person name="Pangilinan J."/>
            <person name="Riley R."/>
            <person name="Labutti K."/>
            <person name="Andreopoulos B."/>
            <person name="Lipzen A."/>
            <person name="Chen C."/>
            <person name="Yanf M."/>
            <person name="Daum C."/>
            <person name="Ng V."/>
            <person name="Clum A."/>
            <person name="Ohm R."/>
            <person name="Martin F."/>
            <person name="Silar P."/>
            <person name="Natvig D."/>
            <person name="Lalanne C."/>
            <person name="Gautier V."/>
            <person name="Ament-Velasquez S.L."/>
            <person name="Kruys A."/>
            <person name="Hutchinson M.I."/>
            <person name="Powell A.J."/>
            <person name="Barry K."/>
            <person name="Miller A.N."/>
            <person name="Grigoriev I.V."/>
            <person name="Debuchy R."/>
            <person name="Gladieux P."/>
            <person name="Thoren M.H."/>
            <person name="Johannesson H."/>
        </authorList>
    </citation>
    <scope>NUCLEOTIDE SEQUENCE</scope>
    <source>
        <strain evidence="10">CBS 359.72</strain>
    </source>
</reference>
<feature type="compositionally biased region" description="Polar residues" evidence="8">
    <location>
        <begin position="589"/>
        <end position="601"/>
    </location>
</feature>
<dbReference type="GO" id="GO:0006351">
    <property type="term" value="P:DNA-templated transcription"/>
    <property type="evidence" value="ECO:0007669"/>
    <property type="project" value="InterPro"/>
</dbReference>
<dbReference type="Gene3D" id="4.10.240.10">
    <property type="entry name" value="Zn(2)-C6 fungal-type DNA-binding domain"/>
    <property type="match status" value="1"/>
</dbReference>
<name>A0AAN7HKM1_9PEZI</name>
<dbReference type="InterPro" id="IPR036864">
    <property type="entry name" value="Zn2-C6_fun-type_DNA-bd_sf"/>
</dbReference>
<feature type="region of interest" description="Disordered" evidence="8">
    <location>
        <begin position="652"/>
        <end position="695"/>
    </location>
</feature>
<dbReference type="EMBL" id="MU857714">
    <property type="protein sequence ID" value="KAK4245028.1"/>
    <property type="molecule type" value="Genomic_DNA"/>
</dbReference>
<feature type="domain" description="Zn(2)-C6 fungal-type" evidence="9">
    <location>
        <begin position="10"/>
        <end position="39"/>
    </location>
</feature>
<evidence type="ECO:0000256" key="1">
    <source>
        <dbReference type="ARBA" id="ARBA00004123"/>
    </source>
</evidence>
<dbReference type="GO" id="GO:0008270">
    <property type="term" value="F:zinc ion binding"/>
    <property type="evidence" value="ECO:0007669"/>
    <property type="project" value="InterPro"/>
</dbReference>
<evidence type="ECO:0000256" key="2">
    <source>
        <dbReference type="ARBA" id="ARBA00022723"/>
    </source>
</evidence>
<evidence type="ECO:0000256" key="5">
    <source>
        <dbReference type="ARBA" id="ARBA00023125"/>
    </source>
</evidence>
<keyword evidence="11" id="KW-1185">Reference proteome</keyword>
<keyword evidence="4" id="KW-0805">Transcription regulation</keyword>
<dbReference type="Pfam" id="PF04082">
    <property type="entry name" value="Fungal_trans"/>
    <property type="match status" value="1"/>
</dbReference>
<evidence type="ECO:0000313" key="10">
    <source>
        <dbReference type="EMBL" id="KAK4245028.1"/>
    </source>
</evidence>
<keyword evidence="3" id="KW-0862">Zinc</keyword>
<evidence type="ECO:0000256" key="8">
    <source>
        <dbReference type="SAM" id="MobiDB-lite"/>
    </source>
</evidence>
<dbReference type="PROSITE" id="PS50048">
    <property type="entry name" value="ZN2_CY6_FUNGAL_2"/>
    <property type="match status" value="1"/>
</dbReference>
<dbReference type="GO" id="GO:0000981">
    <property type="term" value="F:DNA-binding transcription factor activity, RNA polymerase II-specific"/>
    <property type="evidence" value="ECO:0007669"/>
    <property type="project" value="InterPro"/>
</dbReference>
<feature type="region of interest" description="Disordered" evidence="8">
    <location>
        <begin position="107"/>
        <end position="160"/>
    </location>
</feature>
<sequence length="751" mass="82213">MPRQHLTPNACLVCRRKRTKCDGQLPCRRCRSRGEECIYEDKKWRTKDHLRSEIERLRTEQRQGQALLRALTNNDPDRWSMVLDRMRAGDSPETIAEWILIHSSSRLGGISRPAPKDPKGDEDNASSGRLDATEAPGCTRSFGSSQFPGSLAASNPRTRCAVDTQPARRFSFDPGSSIFPPGVYTPPPVEAPRSLHFPPPELSPGPIPHTWTKVTSDTCLVQRLLTRFFKISLPYLSIVSQHHFMEDFREGNPRYCSEALVNAVLGMACNTTAPASQLVSRVSFGDAFIAEAKRLLSEEREFTSLPCLQTLGVLAVAELSRGNEEAACDLARQFARAGIRFLLRTKQQPHDHDDDFQTVRALAYCAGLSLVRLLRLLTGDLEPKAGPLFMRLYPDSRDVDDDAPEARVERGISLQVQFFAQLQHCPPLARFIFEVTEAAHTFSSYNYSKAMTASDLDAAFSKCTGYYRQIPQLSSLDGGPDVLLARIWYNFCLLSLLQPFVSDSVSLVDGLPPSLSGDSAPYTVCRQASEAIISLTAAYQTRHSLDYLPPLLPYMVFAAVLHLRSLAADTLSAAGSTHGGFVIPPEPQSPTAMDESSYSLSGCQKDIPQTGTTLVAAKPATYRQESLSPTMVMQTPRSVGQRNSVFSASPTCFSDQVHPRQPSACSAAASNATPSDMGQGSSPERPDEDPEALPAFTSQPADLVTIGSLQLVSMGAQHRGAAEAAHLLHTRGSVQNMAKPHSWIYTVSQGA</sequence>
<accession>A0AAN7HKM1</accession>
<dbReference type="Proteomes" id="UP001303647">
    <property type="component" value="Unassembled WGS sequence"/>
</dbReference>
<dbReference type="PANTHER" id="PTHR31313">
    <property type="entry name" value="TY1 ENHANCER ACTIVATOR"/>
    <property type="match status" value="1"/>
</dbReference>
<dbReference type="InterPro" id="IPR051615">
    <property type="entry name" value="Transcr_Regulatory_Elem"/>
</dbReference>
<dbReference type="Pfam" id="PF00172">
    <property type="entry name" value="Zn_clus"/>
    <property type="match status" value="1"/>
</dbReference>
<comment type="caution">
    <text evidence="10">The sequence shown here is derived from an EMBL/GenBank/DDBJ whole genome shotgun (WGS) entry which is preliminary data.</text>
</comment>
<keyword evidence="7" id="KW-0539">Nucleus</keyword>
<evidence type="ECO:0000259" key="9">
    <source>
        <dbReference type="PROSITE" id="PS50048"/>
    </source>
</evidence>
<proteinExistence type="predicted"/>
<dbReference type="AlphaFoldDB" id="A0AAN7HKM1"/>
<dbReference type="InterPro" id="IPR007219">
    <property type="entry name" value="XnlR_reg_dom"/>
</dbReference>
<dbReference type="CDD" id="cd00067">
    <property type="entry name" value="GAL4"/>
    <property type="match status" value="1"/>
</dbReference>
<dbReference type="GO" id="GO:0003677">
    <property type="term" value="F:DNA binding"/>
    <property type="evidence" value="ECO:0007669"/>
    <property type="project" value="UniProtKB-KW"/>
</dbReference>
<feature type="compositionally biased region" description="Polar residues" evidence="8">
    <location>
        <begin position="668"/>
        <end position="682"/>
    </location>
</feature>
<keyword evidence="2" id="KW-0479">Metal-binding</keyword>
<dbReference type="GO" id="GO:0005634">
    <property type="term" value="C:nucleus"/>
    <property type="evidence" value="ECO:0007669"/>
    <property type="project" value="UniProtKB-SubCell"/>
</dbReference>
<comment type="subcellular location">
    <subcellularLocation>
        <location evidence="1">Nucleus</location>
    </subcellularLocation>
</comment>
<gene>
    <name evidence="10" type="ORF">C7999DRAFT_43384</name>
</gene>
<protein>
    <recommendedName>
        <fullName evidence="9">Zn(2)-C6 fungal-type domain-containing protein</fullName>
    </recommendedName>
</protein>
<organism evidence="10 11">
    <name type="scientific">Corynascus novoguineensis</name>
    <dbReference type="NCBI Taxonomy" id="1126955"/>
    <lineage>
        <taxon>Eukaryota</taxon>
        <taxon>Fungi</taxon>
        <taxon>Dikarya</taxon>
        <taxon>Ascomycota</taxon>
        <taxon>Pezizomycotina</taxon>
        <taxon>Sordariomycetes</taxon>
        <taxon>Sordariomycetidae</taxon>
        <taxon>Sordariales</taxon>
        <taxon>Chaetomiaceae</taxon>
        <taxon>Corynascus</taxon>
    </lineage>
</organism>
<reference evidence="10" key="1">
    <citation type="journal article" date="2023" name="Mol. Phylogenet. Evol.">
        <title>Genome-scale phylogeny and comparative genomics of the fungal order Sordariales.</title>
        <authorList>
            <person name="Hensen N."/>
            <person name="Bonometti L."/>
            <person name="Westerberg I."/>
            <person name="Brannstrom I.O."/>
            <person name="Guillou S."/>
            <person name="Cros-Aarteil S."/>
            <person name="Calhoun S."/>
            <person name="Haridas S."/>
            <person name="Kuo A."/>
            <person name="Mondo S."/>
            <person name="Pangilinan J."/>
            <person name="Riley R."/>
            <person name="LaButti K."/>
            <person name="Andreopoulos B."/>
            <person name="Lipzen A."/>
            <person name="Chen C."/>
            <person name="Yan M."/>
            <person name="Daum C."/>
            <person name="Ng V."/>
            <person name="Clum A."/>
            <person name="Steindorff A."/>
            <person name="Ohm R.A."/>
            <person name="Martin F."/>
            <person name="Silar P."/>
            <person name="Natvig D.O."/>
            <person name="Lalanne C."/>
            <person name="Gautier V."/>
            <person name="Ament-Velasquez S.L."/>
            <person name="Kruys A."/>
            <person name="Hutchinson M.I."/>
            <person name="Powell A.J."/>
            <person name="Barry K."/>
            <person name="Miller A.N."/>
            <person name="Grigoriev I.V."/>
            <person name="Debuchy R."/>
            <person name="Gladieux P."/>
            <person name="Hiltunen Thoren M."/>
            <person name="Johannesson H."/>
        </authorList>
    </citation>
    <scope>NUCLEOTIDE SEQUENCE</scope>
    <source>
        <strain evidence="10">CBS 359.72</strain>
    </source>
</reference>
<feature type="compositionally biased region" description="Polar residues" evidence="8">
    <location>
        <begin position="141"/>
        <end position="157"/>
    </location>
</feature>
<evidence type="ECO:0000256" key="6">
    <source>
        <dbReference type="ARBA" id="ARBA00023163"/>
    </source>
</evidence>
<keyword evidence="6" id="KW-0804">Transcription</keyword>
<dbReference type="InterPro" id="IPR001138">
    <property type="entry name" value="Zn2Cys6_DnaBD"/>
</dbReference>
<dbReference type="CDD" id="cd12148">
    <property type="entry name" value="fungal_TF_MHR"/>
    <property type="match status" value="1"/>
</dbReference>
<dbReference type="PANTHER" id="PTHR31313:SF4">
    <property type="entry name" value="CONIDIAL DEVELOPMENT PROTEIN FLUFFY"/>
    <property type="match status" value="1"/>
</dbReference>
<evidence type="ECO:0000256" key="3">
    <source>
        <dbReference type="ARBA" id="ARBA00022833"/>
    </source>
</evidence>
<dbReference type="PROSITE" id="PS00463">
    <property type="entry name" value="ZN2_CY6_FUNGAL_1"/>
    <property type="match status" value="1"/>
</dbReference>
<keyword evidence="5" id="KW-0238">DNA-binding</keyword>
<dbReference type="SUPFAM" id="SSF57701">
    <property type="entry name" value="Zn2/Cys6 DNA-binding domain"/>
    <property type="match status" value="1"/>
</dbReference>
<dbReference type="SMART" id="SM00066">
    <property type="entry name" value="GAL4"/>
    <property type="match status" value="1"/>
</dbReference>
<evidence type="ECO:0000313" key="11">
    <source>
        <dbReference type="Proteomes" id="UP001303647"/>
    </source>
</evidence>